<dbReference type="Proteomes" id="UP000282926">
    <property type="component" value="Unassembled WGS sequence"/>
</dbReference>
<keyword evidence="2" id="KW-0732">Signal</keyword>
<feature type="region of interest" description="Disordered" evidence="1">
    <location>
        <begin position="43"/>
        <end position="82"/>
    </location>
</feature>
<name>A0ABY0CMZ2_9DELT</name>
<evidence type="ECO:0000313" key="3">
    <source>
        <dbReference type="EMBL" id="RVU40416.1"/>
    </source>
</evidence>
<comment type="caution">
    <text evidence="3">The sequence shown here is derived from an EMBL/GenBank/DDBJ whole genome shotgun (WGS) entry which is preliminary data.</text>
</comment>
<feature type="signal peptide" evidence="2">
    <location>
        <begin position="1"/>
        <end position="25"/>
    </location>
</feature>
<keyword evidence="4" id="KW-1185">Reference proteome</keyword>
<gene>
    <name evidence="3" type="ORF">EA187_20010</name>
</gene>
<accession>A0ABY0CMZ2</accession>
<protein>
    <submittedName>
        <fullName evidence="3">Uncharacterized protein</fullName>
    </submittedName>
</protein>
<feature type="compositionally biased region" description="Basic and acidic residues" evidence="1">
    <location>
        <begin position="71"/>
        <end position="82"/>
    </location>
</feature>
<dbReference type="PROSITE" id="PS51257">
    <property type="entry name" value="PROKAR_LIPOPROTEIN"/>
    <property type="match status" value="1"/>
</dbReference>
<reference evidence="3 4" key="1">
    <citation type="submission" date="2019-01" db="EMBL/GenBank/DDBJ databases">
        <title>Lujinxingia litoralis gen. nov., sp. nov. and Lujinxingia sediminis gen. nov., sp. nov., new members in the order Bradymonadales, isolated from coastal sediment.</title>
        <authorList>
            <person name="Li C.-M."/>
        </authorList>
    </citation>
    <scope>NUCLEOTIDE SEQUENCE [LARGE SCALE GENOMIC DNA]</scope>
    <source>
        <strain evidence="3 4">SEH01</strain>
    </source>
</reference>
<evidence type="ECO:0000313" key="4">
    <source>
        <dbReference type="Proteomes" id="UP000282926"/>
    </source>
</evidence>
<sequence>MRPNLSIVTLCALLLAASACTPENAETPADDCPDASCDWQLEDAAGEDTDLLPDAGPDASDADADAPYDMPDWRPQDPPPRPERDVLIEVIWERLDPVDEDASPYINSYTDLDLFYCHALDGLHALNTDSGCTSYRNRRAGFDPTPDGERMETEMQLDSHFVDYPEWVVHDHPTAGRTHLVVQGYSVQFAVRAHARVYLDGELAWENSVEFTPEVSKAIWYAGTIDWHEDPAHVTITDGPSCAESNSDDACHDVNDALYLRDVTFAEAP</sequence>
<evidence type="ECO:0000256" key="2">
    <source>
        <dbReference type="SAM" id="SignalP"/>
    </source>
</evidence>
<evidence type="ECO:0000256" key="1">
    <source>
        <dbReference type="SAM" id="MobiDB-lite"/>
    </source>
</evidence>
<proteinExistence type="predicted"/>
<feature type="chain" id="PRO_5046878343" evidence="2">
    <location>
        <begin position="26"/>
        <end position="269"/>
    </location>
</feature>
<dbReference type="EMBL" id="SADD01000026">
    <property type="protein sequence ID" value="RVU40416.1"/>
    <property type="molecule type" value="Genomic_DNA"/>
</dbReference>
<dbReference type="RefSeq" id="WP_127781459.1">
    <property type="nucleotide sequence ID" value="NZ_SADD01000026.1"/>
</dbReference>
<organism evidence="3 4">
    <name type="scientific">Lujinxingia sediminis</name>
    <dbReference type="NCBI Taxonomy" id="2480984"/>
    <lineage>
        <taxon>Bacteria</taxon>
        <taxon>Deltaproteobacteria</taxon>
        <taxon>Bradymonadales</taxon>
        <taxon>Lujinxingiaceae</taxon>
        <taxon>Lujinxingia</taxon>
    </lineage>
</organism>